<organism evidence="2 3">
    <name type="scientific">Myodes glareolus</name>
    <name type="common">Bank vole</name>
    <name type="synonym">Clethrionomys glareolus</name>
    <dbReference type="NCBI Taxonomy" id="447135"/>
    <lineage>
        <taxon>Eukaryota</taxon>
        <taxon>Metazoa</taxon>
        <taxon>Chordata</taxon>
        <taxon>Craniata</taxon>
        <taxon>Vertebrata</taxon>
        <taxon>Euteleostomi</taxon>
        <taxon>Mammalia</taxon>
        <taxon>Eutheria</taxon>
        <taxon>Euarchontoglires</taxon>
        <taxon>Glires</taxon>
        <taxon>Rodentia</taxon>
        <taxon>Myomorpha</taxon>
        <taxon>Muroidea</taxon>
        <taxon>Cricetidae</taxon>
        <taxon>Arvicolinae</taxon>
        <taxon>Myodes</taxon>
    </lineage>
</organism>
<evidence type="ECO:0000313" key="2">
    <source>
        <dbReference type="EMBL" id="KAK7814483.1"/>
    </source>
</evidence>
<evidence type="ECO:0000256" key="1">
    <source>
        <dbReference type="SAM" id="MobiDB-lite"/>
    </source>
</evidence>
<dbReference type="InterPro" id="IPR053708">
    <property type="entry name" value="Ribosomal_LSU_eL42"/>
</dbReference>
<evidence type="ECO:0000313" key="3">
    <source>
        <dbReference type="Proteomes" id="UP001488838"/>
    </source>
</evidence>
<protein>
    <submittedName>
        <fullName evidence="2">Uncharacterized protein</fullName>
    </submittedName>
</protein>
<feature type="region of interest" description="Disordered" evidence="1">
    <location>
        <begin position="81"/>
        <end position="106"/>
    </location>
</feature>
<reference evidence="2 3" key="1">
    <citation type="journal article" date="2023" name="bioRxiv">
        <title>Conserved and derived expression patterns and positive selection on dental genes reveal complex evolutionary context of ever-growing rodent molars.</title>
        <authorList>
            <person name="Calamari Z.T."/>
            <person name="Song A."/>
            <person name="Cohen E."/>
            <person name="Akter M."/>
            <person name="Roy R.D."/>
            <person name="Hallikas O."/>
            <person name="Christensen M.M."/>
            <person name="Li P."/>
            <person name="Marangoni P."/>
            <person name="Jernvall J."/>
            <person name="Klein O.D."/>
        </authorList>
    </citation>
    <scope>NUCLEOTIDE SEQUENCE [LARGE SCALE GENOMIC DNA]</scope>
    <source>
        <strain evidence="2">V071</strain>
    </source>
</reference>
<sequence>MEVDIDLKLPIPLPPNDADENELPPPLARLRELRPQLQSSVYNCAAQLQRVYCTRVAQQTAAGQDPWFLAGWPRVWKRTPEGRRASQYSPTKATQHEKGDDSCVPRERRYDQKLNGCDGQTKTIFLRMVKTARRLCGARLQVYEGTGGGTRQLYRNAGQEALKREVLRLLACPLLPWKATILTLLAFSQGKQKANSSGPPAKGVITRSLDDATSTLIYIPPPPPPRQMHLG</sequence>
<dbReference type="EMBL" id="JBBHLL010000123">
    <property type="protein sequence ID" value="KAK7814483.1"/>
    <property type="molecule type" value="Genomic_DNA"/>
</dbReference>
<feature type="region of interest" description="Disordered" evidence="1">
    <location>
        <begin position="1"/>
        <end position="23"/>
    </location>
</feature>
<name>A0AAW0IK14_MYOGA</name>
<keyword evidence="3" id="KW-1185">Reference proteome</keyword>
<feature type="compositionally biased region" description="Basic and acidic residues" evidence="1">
    <location>
        <begin position="94"/>
        <end position="106"/>
    </location>
</feature>
<accession>A0AAW0IK14</accession>
<dbReference type="Proteomes" id="UP001488838">
    <property type="component" value="Unassembled WGS sequence"/>
</dbReference>
<gene>
    <name evidence="2" type="ORF">U0070_008851</name>
</gene>
<dbReference type="AlphaFoldDB" id="A0AAW0IK14"/>
<comment type="caution">
    <text evidence="2">The sequence shown here is derived from an EMBL/GenBank/DDBJ whole genome shotgun (WGS) entry which is preliminary data.</text>
</comment>
<dbReference type="Gene3D" id="3.10.450.80">
    <property type="match status" value="1"/>
</dbReference>
<proteinExistence type="predicted"/>